<dbReference type="PANTHER" id="PTHR10196:SF67">
    <property type="entry name" value="SEDOHEPTULOKINASE"/>
    <property type="match status" value="1"/>
</dbReference>
<dbReference type="SUPFAM" id="SSF53067">
    <property type="entry name" value="Actin-like ATPase domain"/>
    <property type="match status" value="1"/>
</dbReference>
<protein>
    <recommendedName>
        <fullName evidence="6">Hexokinase</fullName>
    </recommendedName>
</protein>
<evidence type="ECO:0000256" key="1">
    <source>
        <dbReference type="ARBA" id="ARBA00009156"/>
    </source>
</evidence>
<keyword evidence="3" id="KW-0418">Kinase</keyword>
<organism evidence="4 5">
    <name type="scientific">Dictyocaulus viviparus</name>
    <name type="common">Bovine lungworm</name>
    <dbReference type="NCBI Taxonomy" id="29172"/>
    <lineage>
        <taxon>Eukaryota</taxon>
        <taxon>Metazoa</taxon>
        <taxon>Ecdysozoa</taxon>
        <taxon>Nematoda</taxon>
        <taxon>Chromadorea</taxon>
        <taxon>Rhabditida</taxon>
        <taxon>Rhabditina</taxon>
        <taxon>Rhabditomorpha</taxon>
        <taxon>Strongyloidea</taxon>
        <taxon>Metastrongylidae</taxon>
        <taxon>Dictyocaulus</taxon>
    </lineage>
</organism>
<proteinExistence type="inferred from homology"/>
<evidence type="ECO:0000313" key="4">
    <source>
        <dbReference type="EMBL" id="KJH46409.1"/>
    </source>
</evidence>
<sequence>MSIIYLNTLVTMFTTYTTPYFKTFKYMIITPVMLLRILIESQVRHQAAIDKRPGVQDSKKIVGTAEALLKKVITDVKNEFSEEVSRIGVSGQQHGIVMWNSLSIKKGILDCSELYNWMYPGDVAAASKLPKSSSNNVFPGYGMRTLCELATYPEFDQTHHWNRCGNIMDYFACYLTGSEEVIMSESNALAWGYSRNLKWNPEILPFIPKWIELPKIVRTDVREFVEIGRARLGSVTNVPVSVALPDLHASIMSVHKNCQGTNYAYLIIGTSCQLCFLVPDTAKLPALPITTHVFPFSKGIILVAAASMNGGNALDAFLSTIRRWSAEASKVESSPLDMSLLMAEVDEASSRLKAVPQDVPQVRPVFTSERGSVYTGAEIRGIQSNTSLIQMLIGVCQGVVRNIFDLVPSEMFVSLGIEKLFLVGIAKQQRFLVHIKKCLDEIGAGHITVESTITDTSAAYGVALYASMSK</sequence>
<dbReference type="STRING" id="29172.A0A0D8XRN5"/>
<evidence type="ECO:0000313" key="5">
    <source>
        <dbReference type="Proteomes" id="UP000053766"/>
    </source>
</evidence>
<evidence type="ECO:0008006" key="6">
    <source>
        <dbReference type="Google" id="ProtNLM"/>
    </source>
</evidence>
<reference evidence="5" key="2">
    <citation type="journal article" date="2016" name="Sci. Rep.">
        <title>Dictyocaulus viviparus genome, variome and transcriptome elucidate lungworm biology and support future intervention.</title>
        <authorList>
            <person name="McNulty S.N."/>
            <person name="Strube C."/>
            <person name="Rosa B.A."/>
            <person name="Martin J.C."/>
            <person name="Tyagi R."/>
            <person name="Choi Y.J."/>
            <person name="Wang Q."/>
            <person name="Hallsworth Pepin K."/>
            <person name="Zhang X."/>
            <person name="Ozersky P."/>
            <person name="Wilson R.K."/>
            <person name="Sternberg P.W."/>
            <person name="Gasser R.B."/>
            <person name="Mitreva M."/>
        </authorList>
    </citation>
    <scope>NUCLEOTIDE SEQUENCE [LARGE SCALE GENOMIC DNA]</scope>
    <source>
        <strain evidence="5">HannoverDv2000</strain>
    </source>
</reference>
<evidence type="ECO:0000256" key="3">
    <source>
        <dbReference type="ARBA" id="ARBA00022777"/>
    </source>
</evidence>
<dbReference type="AlphaFoldDB" id="A0A0D8XRN5"/>
<keyword evidence="2" id="KW-0808">Transferase</keyword>
<dbReference type="GO" id="GO:0005829">
    <property type="term" value="C:cytosol"/>
    <property type="evidence" value="ECO:0007669"/>
    <property type="project" value="TreeGrafter"/>
</dbReference>
<comment type="similarity">
    <text evidence="1">Belongs to the FGGY kinase family.</text>
</comment>
<reference evidence="4 5" key="1">
    <citation type="submission" date="2013-11" db="EMBL/GenBank/DDBJ databases">
        <title>Draft genome of the bovine lungworm Dictyocaulus viviparus.</title>
        <authorList>
            <person name="Mitreva M."/>
        </authorList>
    </citation>
    <scope>NUCLEOTIDE SEQUENCE [LARGE SCALE GENOMIC DNA]</scope>
    <source>
        <strain evidence="4 5">HannoverDv2000</strain>
    </source>
</reference>
<accession>A0A0D8XRN5</accession>
<evidence type="ECO:0000256" key="2">
    <source>
        <dbReference type="ARBA" id="ARBA00022679"/>
    </source>
</evidence>
<dbReference type="EMBL" id="KN716354">
    <property type="protein sequence ID" value="KJH46409.1"/>
    <property type="molecule type" value="Genomic_DNA"/>
</dbReference>
<name>A0A0D8XRN5_DICVI</name>
<dbReference type="GO" id="GO:0006071">
    <property type="term" value="P:glycerol metabolic process"/>
    <property type="evidence" value="ECO:0007669"/>
    <property type="project" value="TreeGrafter"/>
</dbReference>
<dbReference type="GO" id="GO:0050277">
    <property type="term" value="F:sedoheptulokinase activity"/>
    <property type="evidence" value="ECO:0007669"/>
    <property type="project" value="TreeGrafter"/>
</dbReference>
<dbReference type="OrthoDB" id="10264182at2759"/>
<keyword evidence="5" id="KW-1185">Reference proteome</keyword>
<dbReference type="Gene3D" id="3.30.420.40">
    <property type="match status" value="2"/>
</dbReference>
<dbReference type="InterPro" id="IPR043129">
    <property type="entry name" value="ATPase_NBD"/>
</dbReference>
<gene>
    <name evidence="4" type="ORF">DICVIV_07532</name>
</gene>
<dbReference type="PANTHER" id="PTHR10196">
    <property type="entry name" value="SUGAR KINASE"/>
    <property type="match status" value="1"/>
</dbReference>
<dbReference type="Proteomes" id="UP000053766">
    <property type="component" value="Unassembled WGS sequence"/>
</dbReference>